<protein>
    <recommendedName>
        <fullName evidence="1">ABC-three component systems C-terminal domain-containing protein</fullName>
    </recommendedName>
</protein>
<dbReference type="Pfam" id="PF20282">
    <property type="entry name" value="CTD6"/>
    <property type="match status" value="1"/>
</dbReference>
<dbReference type="Proteomes" id="UP000291301">
    <property type="component" value="Unassembled WGS sequence"/>
</dbReference>
<comment type="caution">
    <text evidence="2">The sequence shown here is derived from an EMBL/GenBank/DDBJ whole genome shotgun (WGS) entry which is preliminary data.</text>
</comment>
<keyword evidence="3" id="KW-1185">Reference proteome</keyword>
<proteinExistence type="predicted"/>
<accession>A0A4R0PHU4</accession>
<gene>
    <name evidence="2" type="ORF">E0D97_02855</name>
</gene>
<dbReference type="RefSeq" id="WP_131565198.1">
    <property type="nucleotide sequence ID" value="NZ_JAINFK010000001.1"/>
</dbReference>
<dbReference type="OrthoDB" id="3242664at2"/>
<dbReference type="InterPro" id="IPR046914">
    <property type="entry name" value="ABC-3C_CTD6"/>
</dbReference>
<feature type="domain" description="ABC-three component systems C-terminal" evidence="1">
    <location>
        <begin position="205"/>
        <end position="332"/>
    </location>
</feature>
<evidence type="ECO:0000259" key="1">
    <source>
        <dbReference type="Pfam" id="PF20282"/>
    </source>
</evidence>
<evidence type="ECO:0000313" key="3">
    <source>
        <dbReference type="Proteomes" id="UP000291301"/>
    </source>
</evidence>
<dbReference type="AlphaFoldDB" id="A0A4R0PHU4"/>
<organism evidence="2 3">
    <name type="scientific">Oricola cellulosilytica</name>
    <dbReference type="NCBI Taxonomy" id="1429082"/>
    <lineage>
        <taxon>Bacteria</taxon>
        <taxon>Pseudomonadati</taxon>
        <taxon>Pseudomonadota</taxon>
        <taxon>Alphaproteobacteria</taxon>
        <taxon>Hyphomicrobiales</taxon>
        <taxon>Ahrensiaceae</taxon>
        <taxon>Oricola</taxon>
    </lineage>
</organism>
<name>A0A4R0PHU4_9HYPH</name>
<dbReference type="EMBL" id="SJST01000001">
    <property type="protein sequence ID" value="TCD16383.1"/>
    <property type="molecule type" value="Genomic_DNA"/>
</dbReference>
<reference evidence="2 3" key="1">
    <citation type="journal article" date="2015" name="Antonie Van Leeuwenhoek">
        <title>Oricola cellulosilytica gen. nov., sp. nov., a cellulose-degrading bacterium of the family Phyllobacteriaceae isolated from surface seashore water, and emended descriptions of Mesorhizobium loti and Phyllobacterium myrsinacearum.</title>
        <authorList>
            <person name="Hameed A."/>
            <person name="Shahina M."/>
            <person name="Lai W.A."/>
            <person name="Lin S.Y."/>
            <person name="Young L.S."/>
            <person name="Liu Y.C."/>
            <person name="Hsu Y.H."/>
            <person name="Young C.C."/>
        </authorList>
    </citation>
    <scope>NUCLEOTIDE SEQUENCE [LARGE SCALE GENOMIC DNA]</scope>
    <source>
        <strain evidence="2 3">KCTC 52183</strain>
    </source>
</reference>
<evidence type="ECO:0000313" key="2">
    <source>
        <dbReference type="EMBL" id="TCD16383.1"/>
    </source>
</evidence>
<sequence>MGTSYQYRRQILALDDDQLEEFVRQWALKKAEYVEVERFTGTGDMGRDVVGFLSPQRHEGPWHNYQCKQYGRTLPTETGISELGKVLYYAFKGEFTAPKKFFFVAPRGINRNLKALIFKPSKFKATMITEWEKYCAHSIVENEHIPLDEELKAFIEAWDFSRIAPISVDLMLTDAAAIPVLYHWFGADPGPAPIGVAPLDVQAIELPYIQGLLDAYGEREGAAFADHTAAAAHAVHGPHLRMQRERYFDADAFTRFYRDNTTTKDTDDLRNEILHGIYETHAANHDDMLSRINAVMIQAGNTQPVGPLAKYARTPVKQGICHHFVNEGQLKWKL</sequence>